<reference evidence="1" key="1">
    <citation type="submission" date="2021-06" db="EMBL/GenBank/DDBJ databases">
        <title>Parelaphostrongylus tenuis whole genome reference sequence.</title>
        <authorList>
            <person name="Garwood T.J."/>
            <person name="Larsen P.A."/>
            <person name="Fountain-Jones N.M."/>
            <person name="Garbe J.R."/>
            <person name="Macchietto M.G."/>
            <person name="Kania S.A."/>
            <person name="Gerhold R.W."/>
            <person name="Richards J.E."/>
            <person name="Wolf T.M."/>
        </authorList>
    </citation>
    <scope>NUCLEOTIDE SEQUENCE</scope>
    <source>
        <strain evidence="1">MNPRO001-30</strain>
        <tissue evidence="1">Meninges</tissue>
    </source>
</reference>
<dbReference type="Proteomes" id="UP001196413">
    <property type="component" value="Unassembled WGS sequence"/>
</dbReference>
<proteinExistence type="predicted"/>
<organism evidence="1 2">
    <name type="scientific">Parelaphostrongylus tenuis</name>
    <name type="common">Meningeal worm</name>
    <dbReference type="NCBI Taxonomy" id="148309"/>
    <lineage>
        <taxon>Eukaryota</taxon>
        <taxon>Metazoa</taxon>
        <taxon>Ecdysozoa</taxon>
        <taxon>Nematoda</taxon>
        <taxon>Chromadorea</taxon>
        <taxon>Rhabditida</taxon>
        <taxon>Rhabditina</taxon>
        <taxon>Rhabditomorpha</taxon>
        <taxon>Strongyloidea</taxon>
        <taxon>Metastrongylidae</taxon>
        <taxon>Parelaphostrongylus</taxon>
    </lineage>
</organism>
<evidence type="ECO:0000313" key="1">
    <source>
        <dbReference type="EMBL" id="KAJ1348502.1"/>
    </source>
</evidence>
<protein>
    <submittedName>
        <fullName evidence="1">Uncharacterized protein</fullName>
    </submittedName>
</protein>
<name>A0AAD5MGB0_PARTN</name>
<comment type="caution">
    <text evidence="1">The sequence shown here is derived from an EMBL/GenBank/DDBJ whole genome shotgun (WGS) entry which is preliminary data.</text>
</comment>
<sequence>MDDCSAAERRMKYLLGFAHVVKTGRSSIKLLFVDKCTDKLLMMPALCKIWLWISK</sequence>
<accession>A0AAD5MGB0</accession>
<gene>
    <name evidence="1" type="ORF">KIN20_003815</name>
</gene>
<dbReference type="AlphaFoldDB" id="A0AAD5MGB0"/>
<dbReference type="EMBL" id="JAHQIW010000515">
    <property type="protein sequence ID" value="KAJ1348502.1"/>
    <property type="molecule type" value="Genomic_DNA"/>
</dbReference>
<evidence type="ECO:0000313" key="2">
    <source>
        <dbReference type="Proteomes" id="UP001196413"/>
    </source>
</evidence>
<keyword evidence="2" id="KW-1185">Reference proteome</keyword>